<sequence length="120" mass="13836">MSSNRAVMEHLYRNFQGIADHCMGRFRIPNDRSLIMVLGQPDQISNRSALICWIGEQLLDPDIDDHDNLCQVMCERLALILVDLYPHRWAEIVVDVVRDDPLPSFAFLDAMRRLVAESRA</sequence>
<proteinExistence type="predicted"/>
<dbReference type="RefSeq" id="WP_164211573.1">
    <property type="nucleotide sequence ID" value="NZ_JAAGSC010000041.1"/>
</dbReference>
<comment type="caution">
    <text evidence="1">The sequence shown here is derived from an EMBL/GenBank/DDBJ whole genome shotgun (WGS) entry which is preliminary data.</text>
</comment>
<evidence type="ECO:0000313" key="2">
    <source>
        <dbReference type="Proteomes" id="UP000484885"/>
    </source>
</evidence>
<evidence type="ECO:0000313" key="1">
    <source>
        <dbReference type="EMBL" id="NDY96204.1"/>
    </source>
</evidence>
<organism evidence="1 2">
    <name type="scientific">Wenzhouxiangella limi</name>
    <dbReference type="NCBI Taxonomy" id="2707351"/>
    <lineage>
        <taxon>Bacteria</taxon>
        <taxon>Pseudomonadati</taxon>
        <taxon>Pseudomonadota</taxon>
        <taxon>Gammaproteobacteria</taxon>
        <taxon>Chromatiales</taxon>
        <taxon>Wenzhouxiangellaceae</taxon>
        <taxon>Wenzhouxiangella</taxon>
    </lineage>
</organism>
<gene>
    <name evidence="1" type="ORF">G3I74_10720</name>
</gene>
<dbReference type="Proteomes" id="UP000484885">
    <property type="component" value="Unassembled WGS sequence"/>
</dbReference>
<protein>
    <submittedName>
        <fullName evidence="1">Uncharacterized protein</fullName>
    </submittedName>
</protein>
<dbReference type="EMBL" id="JAAGSC010000041">
    <property type="protein sequence ID" value="NDY96204.1"/>
    <property type="molecule type" value="Genomic_DNA"/>
</dbReference>
<reference evidence="1 2" key="1">
    <citation type="submission" date="2020-02" db="EMBL/GenBank/DDBJ databases">
        <authorList>
            <person name="Zhang X.-Y."/>
        </authorList>
    </citation>
    <scope>NUCLEOTIDE SEQUENCE [LARGE SCALE GENOMIC DNA]</scope>
    <source>
        <strain evidence="1 2">C33</strain>
    </source>
</reference>
<name>A0A845V0F0_9GAMM</name>
<dbReference type="AlphaFoldDB" id="A0A845V0F0"/>
<keyword evidence="2" id="KW-1185">Reference proteome</keyword>
<accession>A0A845V0F0</accession>